<evidence type="ECO:0000259" key="3">
    <source>
        <dbReference type="SMART" id="SM00460"/>
    </source>
</evidence>
<keyword evidence="2" id="KW-0472">Membrane</keyword>
<reference evidence="4 5" key="2">
    <citation type="journal article" date="2021" name="Syst. Appl. Microbiol.">
        <title>Phylogenetic classification of ten novel species belonging to the genus Bifidobacterium comprising B. phasiani sp. nov., B. pongonis sp. nov., B. saguinibicoloris sp. nov., B. colobi sp. nov., B. simiiventris sp. nov., B. santillanense sp. nov., B. miconis sp. nov., B. amazonense sp. nov., B. pluvialisilvae sp. nov., and B. miconisargentati sp. nov.</title>
        <authorList>
            <person name="Lugli G.A."/>
            <person name="Calvete-Torre I."/>
            <person name="Alessandri G."/>
            <person name="Milani C."/>
            <person name="Turroni F."/>
            <person name="Laiolo P."/>
            <person name="Ossiprandi M.C."/>
            <person name="Margolles A."/>
            <person name="Ruiz L."/>
            <person name="Ventura M."/>
        </authorList>
    </citation>
    <scope>NUCLEOTIDE SEQUENCE [LARGE SCALE GENOMIC DNA]</scope>
    <source>
        <strain evidence="4 5">MA1</strain>
    </source>
</reference>
<keyword evidence="5" id="KW-1185">Reference proteome</keyword>
<dbReference type="Pfam" id="PF01841">
    <property type="entry name" value="Transglut_core"/>
    <property type="match status" value="1"/>
</dbReference>
<organism evidence="4 5">
    <name type="scientific">Bifidobacterium amazonense</name>
    <dbReference type="NCBI Taxonomy" id="2809027"/>
    <lineage>
        <taxon>Bacteria</taxon>
        <taxon>Bacillati</taxon>
        <taxon>Actinomycetota</taxon>
        <taxon>Actinomycetes</taxon>
        <taxon>Bifidobacteriales</taxon>
        <taxon>Bifidobacteriaceae</taxon>
        <taxon>Bifidobacterium</taxon>
    </lineage>
</organism>
<sequence length="338" mass="35849">MQWLVDYFTDSANGFTYSLNAPDGDGRSNLDVINDFLDTRSGYCTHYATTLAVLGRAMGVPTRVVLGYNRGAGPSVGGSYTVAAKQLHAWTEAYIENIGWVPFDVTPATTENGSASDATDTTDTSTSDGTSSGDTPTIDRGTTSDGTSDTTDDATTDDGTSTQDQTDETTADAATSGTTRRIVPEDASPWLAAAIWTAIVLCVLAIVSLTPAAARRLRRVRRLALVRRGGRRGWMNGWAELCDSAWDAGLRWDGSATDRTIGGLIDGTFAGGDAEGYARRVETLLFAGDAADGAAGGSGEPSDAVRTGLAAIRETGRGQTWLRRVRRFLLPSSLLRRR</sequence>
<dbReference type="InterPro" id="IPR038765">
    <property type="entry name" value="Papain-like_cys_pep_sf"/>
</dbReference>
<gene>
    <name evidence="4" type="ORF">JS533_007960</name>
</gene>
<dbReference type="Gene3D" id="3.10.620.30">
    <property type="match status" value="1"/>
</dbReference>
<dbReference type="EMBL" id="JAFEJT020000030">
    <property type="protein sequence ID" value="MCH9276201.1"/>
    <property type="molecule type" value="Genomic_DNA"/>
</dbReference>
<reference evidence="4 5" key="1">
    <citation type="journal article" date="2021" name="Environ. Microbiol.">
        <title>Genetic insights into the dark matter of the mammalian gut microbiota through targeted genome reconstruction.</title>
        <authorList>
            <person name="Lugli G.A."/>
            <person name="Alessandri G."/>
            <person name="Milani C."/>
            <person name="Viappiani A."/>
            <person name="Fontana F."/>
            <person name="Tarracchini C."/>
            <person name="Mancabelli L."/>
            <person name="Argentini C."/>
            <person name="Ruiz L."/>
            <person name="Margolles A."/>
            <person name="van Sinderen D."/>
            <person name="Turroni F."/>
            <person name="Ventura M."/>
        </authorList>
    </citation>
    <scope>NUCLEOTIDE SEQUENCE [LARGE SCALE GENOMIC DNA]</scope>
    <source>
        <strain evidence="4 5">MA1</strain>
    </source>
</reference>
<name>A0ABS9VWA8_9BIFI</name>
<dbReference type="PANTHER" id="PTHR42736:SF1">
    <property type="entry name" value="PROTEIN-GLUTAMINE GAMMA-GLUTAMYLTRANSFERASE"/>
    <property type="match status" value="1"/>
</dbReference>
<accession>A0ABS9VWA8</accession>
<dbReference type="Proteomes" id="UP000710815">
    <property type="component" value="Unassembled WGS sequence"/>
</dbReference>
<keyword evidence="2" id="KW-1133">Transmembrane helix</keyword>
<proteinExistence type="predicted"/>
<dbReference type="InterPro" id="IPR002931">
    <property type="entry name" value="Transglutaminase-like"/>
</dbReference>
<feature type="domain" description="Transglutaminase-like" evidence="3">
    <location>
        <begin position="36"/>
        <end position="107"/>
    </location>
</feature>
<dbReference type="SUPFAM" id="SSF54001">
    <property type="entry name" value="Cysteine proteinases"/>
    <property type="match status" value="1"/>
</dbReference>
<feature type="region of interest" description="Disordered" evidence="1">
    <location>
        <begin position="109"/>
        <end position="181"/>
    </location>
</feature>
<keyword evidence="2" id="KW-0812">Transmembrane</keyword>
<feature type="compositionally biased region" description="Low complexity" evidence="1">
    <location>
        <begin position="113"/>
        <end position="149"/>
    </location>
</feature>
<evidence type="ECO:0000256" key="2">
    <source>
        <dbReference type="SAM" id="Phobius"/>
    </source>
</evidence>
<protein>
    <submittedName>
        <fullName evidence="4">Transglutaminase-like domain-containing protein</fullName>
    </submittedName>
</protein>
<dbReference type="InterPro" id="IPR052901">
    <property type="entry name" value="Bact_TGase-like"/>
</dbReference>
<evidence type="ECO:0000313" key="5">
    <source>
        <dbReference type="Proteomes" id="UP000710815"/>
    </source>
</evidence>
<evidence type="ECO:0000256" key="1">
    <source>
        <dbReference type="SAM" id="MobiDB-lite"/>
    </source>
</evidence>
<feature type="transmembrane region" description="Helical" evidence="2">
    <location>
        <begin position="190"/>
        <end position="214"/>
    </location>
</feature>
<dbReference type="SMART" id="SM00460">
    <property type="entry name" value="TGc"/>
    <property type="match status" value="1"/>
</dbReference>
<evidence type="ECO:0000313" key="4">
    <source>
        <dbReference type="EMBL" id="MCH9276201.1"/>
    </source>
</evidence>
<comment type="caution">
    <text evidence="4">The sequence shown here is derived from an EMBL/GenBank/DDBJ whole genome shotgun (WGS) entry which is preliminary data.</text>
</comment>
<dbReference type="PANTHER" id="PTHR42736">
    <property type="entry name" value="PROTEIN-GLUTAMINE GAMMA-GLUTAMYLTRANSFERASE"/>
    <property type="match status" value="1"/>
</dbReference>